<dbReference type="CDD" id="cd05235">
    <property type="entry name" value="SDR_e1"/>
    <property type="match status" value="1"/>
</dbReference>
<dbReference type="InterPro" id="IPR045851">
    <property type="entry name" value="AMP-bd_C_sf"/>
</dbReference>
<dbReference type="Gene3D" id="3.40.50.980">
    <property type="match status" value="2"/>
</dbReference>
<dbReference type="InterPro" id="IPR041464">
    <property type="entry name" value="TubC_N"/>
</dbReference>
<dbReference type="Pfam" id="PF18563">
    <property type="entry name" value="TubC_N"/>
    <property type="match status" value="1"/>
</dbReference>
<comment type="cofactor">
    <cofactor evidence="1">
        <name>pantetheine 4'-phosphate</name>
        <dbReference type="ChEBI" id="CHEBI:47942"/>
    </cofactor>
</comment>
<evidence type="ECO:0000256" key="2">
    <source>
        <dbReference type="ARBA" id="ARBA00005102"/>
    </source>
</evidence>
<evidence type="ECO:0000256" key="8">
    <source>
        <dbReference type="ARBA" id="ARBA00033440"/>
    </source>
</evidence>
<keyword evidence="7" id="KW-0436">Ligase</keyword>
<dbReference type="InterPro" id="IPR006162">
    <property type="entry name" value="Ppantetheine_attach_site"/>
</dbReference>
<evidence type="ECO:0000256" key="3">
    <source>
        <dbReference type="ARBA" id="ARBA00007380"/>
    </source>
</evidence>
<evidence type="ECO:0000256" key="1">
    <source>
        <dbReference type="ARBA" id="ARBA00001957"/>
    </source>
</evidence>
<dbReference type="GO" id="GO:0044550">
    <property type="term" value="P:secondary metabolite biosynthetic process"/>
    <property type="evidence" value="ECO:0007669"/>
    <property type="project" value="TreeGrafter"/>
</dbReference>
<dbReference type="FunFam" id="3.30.559.30:FF:000006">
    <property type="entry name" value="Yersiniabactin polyketide/non-ribosomal peptide synthetase"/>
    <property type="match status" value="1"/>
</dbReference>
<dbReference type="InterPro" id="IPR023213">
    <property type="entry name" value="CAT-like_dom_sf"/>
</dbReference>
<dbReference type="NCBIfam" id="TIGR01746">
    <property type="entry name" value="Thioester-redct"/>
    <property type="match status" value="1"/>
</dbReference>
<dbReference type="InterPro" id="IPR020806">
    <property type="entry name" value="PKS_PP-bd"/>
</dbReference>
<evidence type="ECO:0000313" key="10">
    <source>
        <dbReference type="EMBL" id="PSB25823.1"/>
    </source>
</evidence>
<dbReference type="PROSITE" id="PS00012">
    <property type="entry name" value="PHOSPHOPANTETHEINE"/>
    <property type="match status" value="1"/>
</dbReference>
<dbReference type="PANTHER" id="PTHR45527">
    <property type="entry name" value="NONRIBOSOMAL PEPTIDE SYNTHETASE"/>
    <property type="match status" value="1"/>
</dbReference>
<dbReference type="OrthoDB" id="9765680at2"/>
<protein>
    <recommendedName>
        <fullName evidence="4">Phenyloxazoline synthase MbtB</fullName>
    </recommendedName>
    <alternativeName>
        <fullName evidence="8">Mycobactin synthetase protein B</fullName>
    </alternativeName>
</protein>
<dbReference type="InterPro" id="IPR013120">
    <property type="entry name" value="FAR_NAD-bd"/>
</dbReference>
<dbReference type="InterPro" id="IPR010071">
    <property type="entry name" value="AA_adenyl_dom"/>
</dbReference>
<dbReference type="Gene3D" id="3.30.300.30">
    <property type="match status" value="1"/>
</dbReference>
<evidence type="ECO:0000256" key="7">
    <source>
        <dbReference type="ARBA" id="ARBA00022598"/>
    </source>
</evidence>
<dbReference type="InterPro" id="IPR036291">
    <property type="entry name" value="NAD(P)-bd_dom_sf"/>
</dbReference>
<keyword evidence="5" id="KW-0596">Phosphopantetheine</keyword>
<dbReference type="InterPro" id="IPR001242">
    <property type="entry name" value="Condensation_dom"/>
</dbReference>
<dbReference type="PRINTS" id="PR00154">
    <property type="entry name" value="AMPBINDING"/>
</dbReference>
<dbReference type="Proteomes" id="UP000239576">
    <property type="component" value="Unassembled WGS sequence"/>
</dbReference>
<dbReference type="InterPro" id="IPR057737">
    <property type="entry name" value="Condensation_MtbB-like"/>
</dbReference>
<dbReference type="GO" id="GO:0043041">
    <property type="term" value="P:amino acid activation for nonribosomal peptide biosynthetic process"/>
    <property type="evidence" value="ECO:0007669"/>
    <property type="project" value="TreeGrafter"/>
</dbReference>
<dbReference type="CDD" id="cd19535">
    <property type="entry name" value="Cyc_NRPS"/>
    <property type="match status" value="1"/>
</dbReference>
<dbReference type="InterPro" id="IPR010080">
    <property type="entry name" value="Thioester_reductase-like_dom"/>
</dbReference>
<dbReference type="CDD" id="cd12114">
    <property type="entry name" value="A_NRPS_TlmIV_like"/>
    <property type="match status" value="1"/>
</dbReference>
<comment type="pathway">
    <text evidence="2">Siderophore biosynthesis; mycobactin biosynthesis.</text>
</comment>
<dbReference type="RefSeq" id="WP_106258561.1">
    <property type="nucleotide sequence ID" value="NZ_CAWNSW010000061.1"/>
</dbReference>
<dbReference type="PANTHER" id="PTHR45527:SF10">
    <property type="entry name" value="PYOCHELIN SYNTHASE PCHF"/>
    <property type="match status" value="1"/>
</dbReference>
<dbReference type="SUPFAM" id="SSF52777">
    <property type="entry name" value="CoA-dependent acyltransferases"/>
    <property type="match status" value="2"/>
</dbReference>
<evidence type="ECO:0000256" key="6">
    <source>
        <dbReference type="ARBA" id="ARBA00022553"/>
    </source>
</evidence>
<dbReference type="InterPro" id="IPR044894">
    <property type="entry name" value="TubC_N_sf"/>
</dbReference>
<dbReference type="SUPFAM" id="SSF56801">
    <property type="entry name" value="Acetyl-CoA synthetase-like"/>
    <property type="match status" value="1"/>
</dbReference>
<dbReference type="Pfam" id="PF00501">
    <property type="entry name" value="AMP-binding"/>
    <property type="match status" value="1"/>
</dbReference>
<dbReference type="FunFam" id="1.10.1200.10:FF:000016">
    <property type="entry name" value="Non-ribosomal peptide synthase"/>
    <property type="match status" value="1"/>
</dbReference>
<dbReference type="InterPro" id="IPR009081">
    <property type="entry name" value="PP-bd_ACP"/>
</dbReference>
<gene>
    <name evidence="10" type="ORF">C7B82_21765</name>
</gene>
<dbReference type="Pfam" id="PF00668">
    <property type="entry name" value="Condensation"/>
    <property type="match status" value="1"/>
</dbReference>
<proteinExistence type="inferred from homology"/>
<dbReference type="SUPFAM" id="SSF47336">
    <property type="entry name" value="ACP-like"/>
    <property type="match status" value="1"/>
</dbReference>
<name>A0A2T1DZ90_9CYAN</name>
<dbReference type="EMBL" id="PVWK01000120">
    <property type="protein sequence ID" value="PSB25823.1"/>
    <property type="molecule type" value="Genomic_DNA"/>
</dbReference>
<dbReference type="InterPro" id="IPR036736">
    <property type="entry name" value="ACP-like_sf"/>
</dbReference>
<sequence length="1532" mass="170899">MTVDALLATLRQQQVQLWVEGDQLRYRAPQGTLTEALRDALVRQKQEIMTRLQQSPRSPQLTLDLAQQHQPFPLNDIQQAYWLGRGGNFEIGNVSTHVYLEIDCRDLDVPRLNHAWRQVIKRHAMLRAIVHPNGQQQILETVPPYEIVVLDLRAESEAAIAAQLNALRQRMSHQVRQPDHYPLFEIRASRLETHSTRLHISIDGLIVDGRSLFLLFQNWAEWYQNPALSLPPLPLSFRDYVLAEAALQDSPTTQADLAYWRDRLPTLPPAPELPLAKTPGTVTHPQFVRQSDRLDAATWNRLKTHAKEKGLTPSGVLLAAYAQVLATWSKHLQFTLNVTLSNRLPLHPQVNDLVGVFSSINLLAVDYAPSDTFADRALRLQQQLWQDLDHHQLSGIRVLRELAHLRQTGVSAQMPVVFTSTLLDLSQLGWMGEIVYWITQTPQVWLDCQVYEQHGGLVFSWDAVEDLFPAGLLQAMFGAYQTLLRQLADQPETWQQSSIALLPIDQLQQRDAINATATTIPDELLHTLFNRRAPQQPEQIAVIAGDLTLTYGELHEQSHQIGYWLRQRGAQPNQLVAVVMEKGWEQIVAVLGVLQAGAAYLPIDPALPLERLHYVLTDGEVNLVLTQSHLRDTLNLPDSIQCLCVDADDLEAMDSPLEAIQHPDDLAYVIYTSGSTGTPKGVMIAHRGVVNAIAATNQRFEVTAADRVLALTALHHDMSVYDLFGILAAGGAIVLPEAVSQRDPVHWLELMHRHQITLWNSVPAMMEMLLESLSGNTLRNQPTIPNSLRLAFLGGDWIPLSLPERLHALVETVQLVSVGGPTETTLWNIWYPVEQVDPTWKSIPYGRPIANTRYYVLNEKLEPCPVWVPGQLYCAGVGLAKGYWRDPEKTNARFIHHPQLGRLYATGDLGRYLPNGNLEFLGRQDFQIKINGFRIEPGEIETALSQHPLVQSAVVVVAAPSDVKKALIAYIVLKNQLSAANKNDGDYADWEEQFRQALSRQLPAHMVPSSFVLLDQLPLTANGKVDRQSLAKLERHFSKAVQADDTPRNPTAAQLAAIWEELLGLEHVSIHANFFQLGGNSLLAVQLVNRIAHAFQVELPLSRLFESPTIAALSPIVEQLQTHAADGMLDTALDLASEAVLDASIRPGNDSVRSVTQPQAILLTGATGYLGAFLLYELLRRTNATIYCLVRSDTIAAGSNRLQANLEFYALWDEAFSDRIIPVLGDLSQLLLGLTPERFGQLANDIDVIYHNGAQVNFTYPYLALKAANVLGTQEVLRLAAQQKTKPVHFVSTTHVFPADPNTEAQTIWERMIPDRAQNLPTGYVQSKWVAEQLLAIARERGLPVSIYRPSFIVGHQETGAGNAQDLLFRLINGCIQLGIAPDIDLSFNIVPVDYVSQAIVHLSTQAEASGKTFHLVNPHHIAIGWKQILHWLQSLGYAIQPIAYAQWLAALQAMGDRLADNALYPLLPVFSAASKKPSTALFNLSHELQFDCQNTRSGLADTTLNCPAIDVDWLSHYLSFFIDRNLLTPNF</sequence>
<dbReference type="NCBIfam" id="TIGR01733">
    <property type="entry name" value="AA-adenyl-dom"/>
    <property type="match status" value="1"/>
</dbReference>
<comment type="similarity">
    <text evidence="3">Belongs to the ATP-dependent AMP-binding enzyme family. MbtB subfamily.</text>
</comment>
<evidence type="ECO:0000256" key="5">
    <source>
        <dbReference type="ARBA" id="ARBA00022450"/>
    </source>
</evidence>
<reference evidence="11" key="1">
    <citation type="submission" date="2018-02" db="EMBL/GenBank/DDBJ databases">
        <authorList>
            <person name="Moore K."/>
            <person name="Momper L."/>
        </authorList>
    </citation>
    <scope>NUCLEOTIDE SEQUENCE [LARGE SCALE GENOMIC DNA]</scope>
    <source>
        <strain evidence="11">ULC18</strain>
    </source>
</reference>
<dbReference type="GO" id="GO:0031177">
    <property type="term" value="F:phosphopantetheine binding"/>
    <property type="evidence" value="ECO:0007669"/>
    <property type="project" value="InterPro"/>
</dbReference>
<dbReference type="Gene3D" id="2.30.38.10">
    <property type="entry name" value="Luciferase, Domain 3"/>
    <property type="match status" value="1"/>
</dbReference>
<dbReference type="FunFam" id="3.40.50.980:FF:000001">
    <property type="entry name" value="Non-ribosomal peptide synthetase"/>
    <property type="match status" value="1"/>
</dbReference>
<dbReference type="SMART" id="SM00823">
    <property type="entry name" value="PKS_PP"/>
    <property type="match status" value="1"/>
</dbReference>
<evidence type="ECO:0000313" key="11">
    <source>
        <dbReference type="Proteomes" id="UP000239576"/>
    </source>
</evidence>
<evidence type="ECO:0000256" key="4">
    <source>
        <dbReference type="ARBA" id="ARBA00016743"/>
    </source>
</evidence>
<dbReference type="InterPro" id="IPR000873">
    <property type="entry name" value="AMP-dep_synth/lig_dom"/>
</dbReference>
<dbReference type="GO" id="GO:0016874">
    <property type="term" value="F:ligase activity"/>
    <property type="evidence" value="ECO:0007669"/>
    <property type="project" value="UniProtKB-KW"/>
</dbReference>
<dbReference type="Pfam" id="PF07993">
    <property type="entry name" value="NAD_binding_4"/>
    <property type="match status" value="1"/>
</dbReference>
<reference evidence="10 11" key="2">
    <citation type="submission" date="2018-03" db="EMBL/GenBank/DDBJ databases">
        <title>The ancient ancestry and fast evolution of plastids.</title>
        <authorList>
            <person name="Moore K.R."/>
            <person name="Magnabosco C."/>
            <person name="Momper L."/>
            <person name="Gold D.A."/>
            <person name="Bosak T."/>
            <person name="Fournier G.P."/>
        </authorList>
    </citation>
    <scope>NUCLEOTIDE SEQUENCE [LARGE SCALE GENOMIC DNA]</scope>
    <source>
        <strain evidence="10 11">ULC18</strain>
    </source>
</reference>
<dbReference type="FunFam" id="3.40.50.12780:FF:000012">
    <property type="entry name" value="Non-ribosomal peptide synthetase"/>
    <property type="match status" value="1"/>
</dbReference>
<dbReference type="InterPro" id="IPR025110">
    <property type="entry name" value="AMP-bd_C"/>
</dbReference>
<dbReference type="SUPFAM" id="SSF51735">
    <property type="entry name" value="NAD(P)-binding Rossmann-fold domains"/>
    <property type="match status" value="1"/>
</dbReference>
<organism evidence="10 11">
    <name type="scientific">Stenomitos frigidus ULC18</name>
    <dbReference type="NCBI Taxonomy" id="2107698"/>
    <lineage>
        <taxon>Bacteria</taxon>
        <taxon>Bacillati</taxon>
        <taxon>Cyanobacteriota</taxon>
        <taxon>Cyanophyceae</taxon>
        <taxon>Leptolyngbyales</taxon>
        <taxon>Leptolyngbyaceae</taxon>
        <taxon>Stenomitos</taxon>
    </lineage>
</organism>
<dbReference type="InterPro" id="IPR020459">
    <property type="entry name" value="AMP-binding"/>
</dbReference>
<feature type="domain" description="Carrier" evidence="9">
    <location>
        <begin position="1046"/>
        <end position="1121"/>
    </location>
</feature>
<dbReference type="InterPro" id="IPR020845">
    <property type="entry name" value="AMP-binding_CS"/>
</dbReference>
<dbReference type="PROSITE" id="PS00455">
    <property type="entry name" value="AMP_BINDING"/>
    <property type="match status" value="1"/>
</dbReference>
<keyword evidence="6" id="KW-0597">Phosphoprotein</keyword>
<comment type="caution">
    <text evidence="10">The sequence shown here is derived from an EMBL/GenBank/DDBJ whole genome shotgun (WGS) entry which is preliminary data.</text>
</comment>
<keyword evidence="11" id="KW-1185">Reference proteome</keyword>
<dbReference type="Pfam" id="PF00550">
    <property type="entry name" value="PP-binding"/>
    <property type="match status" value="1"/>
</dbReference>
<dbReference type="Gene3D" id="1.10.1200.10">
    <property type="entry name" value="ACP-like"/>
    <property type="match status" value="1"/>
</dbReference>
<dbReference type="PROSITE" id="PS50075">
    <property type="entry name" value="CARRIER"/>
    <property type="match status" value="1"/>
</dbReference>
<dbReference type="Gene3D" id="3.30.559.30">
    <property type="entry name" value="Nonribosomal peptide synthetase, condensation domain"/>
    <property type="match status" value="1"/>
</dbReference>
<dbReference type="Pfam" id="PF13193">
    <property type="entry name" value="AMP-binding_C"/>
    <property type="match status" value="1"/>
</dbReference>
<dbReference type="Gene3D" id="1.10.10.1830">
    <property type="entry name" value="Non-ribosomal peptide synthase, adenylation domain"/>
    <property type="match status" value="1"/>
</dbReference>
<dbReference type="GO" id="GO:0005737">
    <property type="term" value="C:cytoplasm"/>
    <property type="evidence" value="ECO:0007669"/>
    <property type="project" value="TreeGrafter"/>
</dbReference>
<dbReference type="GO" id="GO:0072330">
    <property type="term" value="P:monocarboxylic acid biosynthetic process"/>
    <property type="evidence" value="ECO:0007669"/>
    <property type="project" value="UniProtKB-ARBA"/>
</dbReference>
<evidence type="ECO:0000259" key="9">
    <source>
        <dbReference type="PROSITE" id="PS50075"/>
    </source>
</evidence>
<accession>A0A2T1DZ90</accession>
<dbReference type="Gene3D" id="3.30.559.10">
    <property type="entry name" value="Chloramphenicol acetyltransferase-like domain"/>
    <property type="match status" value="1"/>
</dbReference>
<dbReference type="FunFam" id="3.30.559.10:FF:000023">
    <property type="entry name" value="Non-ribosomal peptide synthetase"/>
    <property type="match status" value="1"/>
</dbReference>
<dbReference type="Gene3D" id="3.40.50.720">
    <property type="entry name" value="NAD(P)-binding Rossmann-like Domain"/>
    <property type="match status" value="1"/>
</dbReference>
<dbReference type="GO" id="GO:0008610">
    <property type="term" value="P:lipid biosynthetic process"/>
    <property type="evidence" value="ECO:0007669"/>
    <property type="project" value="UniProtKB-ARBA"/>
</dbReference>